<dbReference type="NCBIfam" id="TIGR01396">
    <property type="entry name" value="FlgB"/>
    <property type="match status" value="1"/>
</dbReference>
<dbReference type="PANTHER" id="PTHR30435">
    <property type="entry name" value="FLAGELLAR PROTEIN"/>
    <property type="match status" value="1"/>
</dbReference>
<dbReference type="GO" id="GO:0071978">
    <property type="term" value="P:bacterial-type flagellum-dependent swarming motility"/>
    <property type="evidence" value="ECO:0007669"/>
    <property type="project" value="TreeGrafter"/>
</dbReference>
<evidence type="ECO:0000259" key="4">
    <source>
        <dbReference type="Pfam" id="PF00460"/>
    </source>
</evidence>
<organism evidence="5">
    <name type="scientific">marine metagenome</name>
    <dbReference type="NCBI Taxonomy" id="408172"/>
    <lineage>
        <taxon>unclassified sequences</taxon>
        <taxon>metagenomes</taxon>
        <taxon>ecological metagenomes</taxon>
    </lineage>
</organism>
<dbReference type="EMBL" id="UINC01097028">
    <property type="protein sequence ID" value="SVC54393.1"/>
    <property type="molecule type" value="Genomic_DNA"/>
</dbReference>
<protein>
    <recommendedName>
        <fullName evidence="4">Flagellar basal body rod protein N-terminal domain-containing protein</fullName>
    </recommendedName>
</protein>
<keyword evidence="3" id="KW-0975">Bacterial flagellum</keyword>
<dbReference type="PANTHER" id="PTHR30435:SF12">
    <property type="entry name" value="FLAGELLAR BASAL BODY ROD PROTEIN FLGB"/>
    <property type="match status" value="1"/>
</dbReference>
<evidence type="ECO:0000313" key="5">
    <source>
        <dbReference type="EMBL" id="SVC54393.1"/>
    </source>
</evidence>
<accession>A0A382MZG2</accession>
<reference evidence="5" key="1">
    <citation type="submission" date="2018-05" db="EMBL/GenBank/DDBJ databases">
        <authorList>
            <person name="Lanie J.A."/>
            <person name="Ng W.-L."/>
            <person name="Kazmierczak K.M."/>
            <person name="Andrzejewski T.M."/>
            <person name="Davidsen T.M."/>
            <person name="Wayne K.J."/>
            <person name="Tettelin H."/>
            <person name="Glass J.I."/>
            <person name="Rusch D."/>
            <person name="Podicherti R."/>
            <person name="Tsui H.-C.T."/>
            <person name="Winkler M.E."/>
        </authorList>
    </citation>
    <scope>NUCLEOTIDE SEQUENCE</scope>
</reference>
<evidence type="ECO:0000256" key="1">
    <source>
        <dbReference type="ARBA" id="ARBA00004117"/>
    </source>
</evidence>
<comment type="similarity">
    <text evidence="2">Belongs to the flagella basal body rod proteins family.</text>
</comment>
<dbReference type="Pfam" id="PF00460">
    <property type="entry name" value="Flg_bb_rod"/>
    <property type="match status" value="1"/>
</dbReference>
<name>A0A382MZG2_9ZZZZ</name>
<sequence>MPLIDRLLFSDMVPSLMKKSLNFMSTRQTLISSNISNVDTPGFKASDIDFQAQLRAAVGSKGSLNLKTTNEKHYGPSTANIMDLAADPFEEVSAAKSNGNNVDIDNEMAKMAENQILYNATVQLMMKRGATVRSAVTELPQQ</sequence>
<evidence type="ECO:0000256" key="3">
    <source>
        <dbReference type="ARBA" id="ARBA00023143"/>
    </source>
</evidence>
<dbReference type="AlphaFoldDB" id="A0A382MZG2"/>
<comment type="subcellular location">
    <subcellularLocation>
        <location evidence="1">Bacterial flagellum basal body</location>
    </subcellularLocation>
</comment>
<dbReference type="GO" id="GO:0030694">
    <property type="term" value="C:bacterial-type flagellum basal body, rod"/>
    <property type="evidence" value="ECO:0007669"/>
    <property type="project" value="InterPro"/>
</dbReference>
<gene>
    <name evidence="5" type="ORF">METZ01_LOCUS307247</name>
</gene>
<dbReference type="PIRSF" id="PIRSF002889">
    <property type="entry name" value="Rod_FlgB"/>
    <property type="match status" value="1"/>
</dbReference>
<dbReference type="InterPro" id="IPR001444">
    <property type="entry name" value="Flag_bb_rod_N"/>
</dbReference>
<feature type="domain" description="Flagellar basal body rod protein N-terminal" evidence="4">
    <location>
        <begin position="25"/>
        <end position="44"/>
    </location>
</feature>
<dbReference type="InterPro" id="IPR006300">
    <property type="entry name" value="FlgB"/>
</dbReference>
<evidence type="ECO:0000256" key="2">
    <source>
        <dbReference type="ARBA" id="ARBA00009677"/>
    </source>
</evidence>
<proteinExistence type="inferred from homology"/>